<dbReference type="InterPro" id="IPR007497">
    <property type="entry name" value="SIMPL/DUF541"/>
</dbReference>
<feature type="chain" id="PRO_5004213180" evidence="1">
    <location>
        <begin position="25"/>
        <end position="245"/>
    </location>
</feature>
<dbReference type="Proteomes" id="UP000008808">
    <property type="component" value="Chromosome"/>
</dbReference>
<dbReference type="HOGENOM" id="CLU_080344_4_2_5"/>
<organism evidence="2 3">
    <name type="scientific">Erythrobacter litoralis (strain HTCC2594)</name>
    <dbReference type="NCBI Taxonomy" id="314225"/>
    <lineage>
        <taxon>Bacteria</taxon>
        <taxon>Pseudomonadati</taxon>
        <taxon>Pseudomonadota</taxon>
        <taxon>Alphaproteobacteria</taxon>
        <taxon>Sphingomonadales</taxon>
        <taxon>Erythrobacteraceae</taxon>
        <taxon>Erythrobacter/Porphyrobacter group</taxon>
        <taxon>Erythrobacter</taxon>
    </lineage>
</organism>
<dbReference type="GO" id="GO:0006974">
    <property type="term" value="P:DNA damage response"/>
    <property type="evidence" value="ECO:0007669"/>
    <property type="project" value="TreeGrafter"/>
</dbReference>
<accession>Q2NBX2</accession>
<dbReference type="PANTHER" id="PTHR34387">
    <property type="entry name" value="SLR1258 PROTEIN"/>
    <property type="match status" value="1"/>
</dbReference>
<dbReference type="AlphaFoldDB" id="Q2NBX2"/>
<dbReference type="Pfam" id="PF04402">
    <property type="entry name" value="SIMPL"/>
    <property type="match status" value="1"/>
</dbReference>
<proteinExistence type="predicted"/>
<evidence type="ECO:0000256" key="1">
    <source>
        <dbReference type="SAM" id="SignalP"/>
    </source>
</evidence>
<dbReference type="PANTHER" id="PTHR34387:SF1">
    <property type="entry name" value="PERIPLASMIC IMMUNOGENIC PROTEIN"/>
    <property type="match status" value="1"/>
</dbReference>
<keyword evidence="3" id="KW-1185">Reference proteome</keyword>
<protein>
    <submittedName>
        <fullName evidence="2">Outer membrane protein</fullName>
    </submittedName>
</protein>
<dbReference type="OrthoDB" id="9813144at2"/>
<dbReference type="Gene3D" id="3.30.70.2970">
    <property type="entry name" value="Protein of unknown function (DUF541), domain 2"/>
    <property type="match status" value="1"/>
</dbReference>
<dbReference type="InterPro" id="IPR052022">
    <property type="entry name" value="26kDa_periplasmic_antigen"/>
</dbReference>
<keyword evidence="1" id="KW-0732">Signal</keyword>
<dbReference type="eggNOG" id="COG2968">
    <property type="taxonomic scope" value="Bacteria"/>
</dbReference>
<gene>
    <name evidence="2" type="ordered locus">ELI_03635</name>
</gene>
<dbReference type="EMBL" id="CP000157">
    <property type="protein sequence ID" value="ABC62819.1"/>
    <property type="molecule type" value="Genomic_DNA"/>
</dbReference>
<dbReference type="Gene3D" id="3.30.110.170">
    <property type="entry name" value="Protein of unknown function (DUF541), domain 1"/>
    <property type="match status" value="1"/>
</dbReference>
<evidence type="ECO:0000313" key="2">
    <source>
        <dbReference type="EMBL" id="ABC62819.1"/>
    </source>
</evidence>
<dbReference type="KEGG" id="eli:ELI_03635"/>
<sequence>MRALTFSLAAALAAAPFAAGPASAAEVSITATNPVVELSIYEEVEVEPDIVTIGAGVTTQAPTAVEALRRNSAEMRRVIDLLKALGIQSRDIQTSRIGLNAQYDYNRTTQQQVFRAYQATNRVSVKLREIQRAGEVLDALVSAGATDIFGPNFSIEDDTEAKAVARERALERGKAQAEQYARFAGYSGVRLLQVAEAIRGPGGPIARDQIMVTAARAEAAAPPPPIEPGLVGTGVNLQLTFEMVR</sequence>
<dbReference type="STRING" id="314225.ELI_03635"/>
<dbReference type="RefSeq" id="WP_011413695.1">
    <property type="nucleotide sequence ID" value="NC_007722.1"/>
</dbReference>
<feature type="signal peptide" evidence="1">
    <location>
        <begin position="1"/>
        <end position="24"/>
    </location>
</feature>
<evidence type="ECO:0000313" key="3">
    <source>
        <dbReference type="Proteomes" id="UP000008808"/>
    </source>
</evidence>
<reference evidence="3" key="1">
    <citation type="journal article" date="2009" name="J. Bacteriol.">
        <title>Complete genome sequence of Erythrobacter litoralis HTCC2594.</title>
        <authorList>
            <person name="Oh H.M."/>
            <person name="Giovannoni S.J."/>
            <person name="Ferriera S."/>
            <person name="Johnson J."/>
            <person name="Cho J.C."/>
        </authorList>
    </citation>
    <scope>NUCLEOTIDE SEQUENCE [LARGE SCALE GENOMIC DNA]</scope>
    <source>
        <strain evidence="3">HTCC2594</strain>
    </source>
</reference>
<name>Q2NBX2_ERYLH</name>